<accession>A0ABS5BQS6</accession>
<dbReference type="Proteomes" id="UP000676565">
    <property type="component" value="Unassembled WGS sequence"/>
</dbReference>
<protein>
    <submittedName>
        <fullName evidence="1">Uncharacterized protein</fullName>
    </submittedName>
</protein>
<reference evidence="1 2" key="1">
    <citation type="submission" date="2021-04" db="EMBL/GenBank/DDBJ databases">
        <authorList>
            <person name="Ivanova A."/>
        </authorList>
    </citation>
    <scope>NUCLEOTIDE SEQUENCE [LARGE SCALE GENOMIC DNA]</scope>
    <source>
        <strain evidence="1 2">G18</strain>
    </source>
</reference>
<comment type="caution">
    <text evidence="1">The sequence shown here is derived from an EMBL/GenBank/DDBJ whole genome shotgun (WGS) entry which is preliminary data.</text>
</comment>
<dbReference type="RefSeq" id="WP_210654094.1">
    <property type="nucleotide sequence ID" value="NZ_JAGKQQ010000001.1"/>
</dbReference>
<evidence type="ECO:0000313" key="1">
    <source>
        <dbReference type="EMBL" id="MBP3956056.1"/>
    </source>
</evidence>
<keyword evidence="2" id="KW-1185">Reference proteome</keyword>
<proteinExistence type="predicted"/>
<organism evidence="1 2">
    <name type="scientific">Gemmata palustris</name>
    <dbReference type="NCBI Taxonomy" id="2822762"/>
    <lineage>
        <taxon>Bacteria</taxon>
        <taxon>Pseudomonadati</taxon>
        <taxon>Planctomycetota</taxon>
        <taxon>Planctomycetia</taxon>
        <taxon>Gemmatales</taxon>
        <taxon>Gemmataceae</taxon>
        <taxon>Gemmata</taxon>
    </lineage>
</organism>
<gene>
    <name evidence="1" type="ORF">J8F10_12260</name>
</gene>
<dbReference type="EMBL" id="JAGKQQ010000001">
    <property type="protein sequence ID" value="MBP3956056.1"/>
    <property type="molecule type" value="Genomic_DNA"/>
</dbReference>
<name>A0ABS5BQS6_9BACT</name>
<evidence type="ECO:0000313" key="2">
    <source>
        <dbReference type="Proteomes" id="UP000676565"/>
    </source>
</evidence>
<sequence>MPVVETEKSEILELLGVLGANAQKVDVDHHLGYGLLIGSRRIDPFIDQDACVRYLKAIHELVASNKLVERRGIWFLA</sequence>